<dbReference type="PANTHER" id="PTHR30126">
    <property type="entry name" value="HTH-TYPE TRANSCRIPTIONAL REGULATOR"/>
    <property type="match status" value="1"/>
</dbReference>
<keyword evidence="2" id="KW-0805">Transcription regulation</keyword>
<dbReference type="PRINTS" id="PR00039">
    <property type="entry name" value="HTHLYSR"/>
</dbReference>
<evidence type="ECO:0000256" key="4">
    <source>
        <dbReference type="ARBA" id="ARBA00023163"/>
    </source>
</evidence>
<keyword evidence="7" id="KW-1185">Reference proteome</keyword>
<dbReference type="InterPro" id="IPR000847">
    <property type="entry name" value="LysR_HTH_N"/>
</dbReference>
<dbReference type="GO" id="GO:0003700">
    <property type="term" value="F:DNA-binding transcription factor activity"/>
    <property type="evidence" value="ECO:0007669"/>
    <property type="project" value="InterPro"/>
</dbReference>
<dbReference type="Gene3D" id="1.10.10.10">
    <property type="entry name" value="Winged helix-like DNA-binding domain superfamily/Winged helix DNA-binding domain"/>
    <property type="match status" value="1"/>
</dbReference>
<dbReference type="PROSITE" id="PS50931">
    <property type="entry name" value="HTH_LYSR"/>
    <property type="match status" value="1"/>
</dbReference>
<keyword evidence="3 6" id="KW-0238">DNA-binding</keyword>
<dbReference type="SUPFAM" id="SSF46785">
    <property type="entry name" value="Winged helix' DNA-binding domain"/>
    <property type="match status" value="1"/>
</dbReference>
<dbReference type="GO" id="GO:0000976">
    <property type="term" value="F:transcription cis-regulatory region binding"/>
    <property type="evidence" value="ECO:0007669"/>
    <property type="project" value="TreeGrafter"/>
</dbReference>
<keyword evidence="4" id="KW-0804">Transcription</keyword>
<dbReference type="AlphaFoldDB" id="A0A852UQJ4"/>
<comment type="similarity">
    <text evidence="1">Belongs to the LysR transcriptional regulatory family.</text>
</comment>
<name>A0A852UQJ4_9ACTN</name>
<gene>
    <name evidence="6" type="ORF">HDA43_000429</name>
</gene>
<dbReference type="Gene3D" id="3.40.190.10">
    <property type="entry name" value="Periplasmic binding protein-like II"/>
    <property type="match status" value="2"/>
</dbReference>
<organism evidence="6 7">
    <name type="scientific">Streptosporangium sandarakinum</name>
    <dbReference type="NCBI Taxonomy" id="1260955"/>
    <lineage>
        <taxon>Bacteria</taxon>
        <taxon>Bacillati</taxon>
        <taxon>Actinomycetota</taxon>
        <taxon>Actinomycetes</taxon>
        <taxon>Streptosporangiales</taxon>
        <taxon>Streptosporangiaceae</taxon>
        <taxon>Streptosporangium</taxon>
    </lineage>
</organism>
<dbReference type="InterPro" id="IPR036390">
    <property type="entry name" value="WH_DNA-bd_sf"/>
</dbReference>
<sequence length="292" mass="30981">MELRQLRTFEAVVRGGTVTDAANELGLAPSTVSEQIRALERSLGVPLFERTARGMRPTGAGERMLLWARRLLDAAEQARCEVTGRPRVLRLGALETIAATLVPRVLARLAERRPGLAVEVAPAVSRDELLSGVAGGRLEAALLLDTGEALGDLGFPPPAEPLTFLDLDPVPLALVAAPGHRLAGRSPVPPGDLAGERLLVNVPACSFWMAADRILGPGPERVRAGGVAVMRAWAERGLGIALLPEFAVAEALRSGALTRLGLAVPDLRLRLVWRGDREDLPGLRDVLYAAAA</sequence>
<evidence type="ECO:0000313" key="7">
    <source>
        <dbReference type="Proteomes" id="UP000576393"/>
    </source>
</evidence>
<accession>A0A852UQJ4</accession>
<evidence type="ECO:0000256" key="1">
    <source>
        <dbReference type="ARBA" id="ARBA00009437"/>
    </source>
</evidence>
<dbReference type="EMBL" id="JACCCO010000001">
    <property type="protein sequence ID" value="NYF38270.1"/>
    <property type="molecule type" value="Genomic_DNA"/>
</dbReference>
<evidence type="ECO:0000256" key="3">
    <source>
        <dbReference type="ARBA" id="ARBA00023125"/>
    </source>
</evidence>
<evidence type="ECO:0000313" key="6">
    <source>
        <dbReference type="EMBL" id="NYF38270.1"/>
    </source>
</evidence>
<protein>
    <submittedName>
        <fullName evidence="6">DNA-binding transcriptional LysR family regulator</fullName>
    </submittedName>
</protein>
<proteinExistence type="inferred from homology"/>
<evidence type="ECO:0000259" key="5">
    <source>
        <dbReference type="PROSITE" id="PS50931"/>
    </source>
</evidence>
<dbReference type="SUPFAM" id="SSF53850">
    <property type="entry name" value="Periplasmic binding protein-like II"/>
    <property type="match status" value="1"/>
</dbReference>
<dbReference type="RefSeq" id="WP_179818048.1">
    <property type="nucleotide sequence ID" value="NZ_JACCCO010000001.1"/>
</dbReference>
<evidence type="ECO:0000256" key="2">
    <source>
        <dbReference type="ARBA" id="ARBA00023015"/>
    </source>
</evidence>
<reference evidence="6 7" key="1">
    <citation type="submission" date="2020-07" db="EMBL/GenBank/DDBJ databases">
        <title>Sequencing the genomes of 1000 actinobacteria strains.</title>
        <authorList>
            <person name="Klenk H.-P."/>
        </authorList>
    </citation>
    <scope>NUCLEOTIDE SEQUENCE [LARGE SCALE GENOMIC DNA]</scope>
    <source>
        <strain evidence="6 7">DSM 45763</strain>
    </source>
</reference>
<dbReference type="PANTHER" id="PTHR30126:SF39">
    <property type="entry name" value="HTH-TYPE TRANSCRIPTIONAL REGULATOR CYSL"/>
    <property type="match status" value="1"/>
</dbReference>
<dbReference type="FunFam" id="1.10.10.10:FF:000001">
    <property type="entry name" value="LysR family transcriptional regulator"/>
    <property type="match status" value="1"/>
</dbReference>
<dbReference type="Proteomes" id="UP000576393">
    <property type="component" value="Unassembled WGS sequence"/>
</dbReference>
<dbReference type="Pfam" id="PF00126">
    <property type="entry name" value="HTH_1"/>
    <property type="match status" value="1"/>
</dbReference>
<feature type="domain" description="HTH lysR-type" evidence="5">
    <location>
        <begin position="1"/>
        <end position="58"/>
    </location>
</feature>
<dbReference type="InterPro" id="IPR005119">
    <property type="entry name" value="LysR_subst-bd"/>
</dbReference>
<dbReference type="CDD" id="cd05466">
    <property type="entry name" value="PBP2_LTTR_substrate"/>
    <property type="match status" value="1"/>
</dbReference>
<dbReference type="Pfam" id="PF03466">
    <property type="entry name" value="LysR_substrate"/>
    <property type="match status" value="1"/>
</dbReference>
<comment type="caution">
    <text evidence="6">The sequence shown here is derived from an EMBL/GenBank/DDBJ whole genome shotgun (WGS) entry which is preliminary data.</text>
</comment>
<dbReference type="InterPro" id="IPR036388">
    <property type="entry name" value="WH-like_DNA-bd_sf"/>
</dbReference>